<proteinExistence type="inferred from homology"/>
<dbReference type="PRINTS" id="PR00039">
    <property type="entry name" value="HTHLYSR"/>
</dbReference>
<dbReference type="RefSeq" id="WP_038063715.1">
    <property type="nucleotide sequence ID" value="NZ_FOVB01000002.1"/>
</dbReference>
<evidence type="ECO:0000259" key="5">
    <source>
        <dbReference type="PROSITE" id="PS50931"/>
    </source>
</evidence>
<keyword evidence="4" id="KW-0804">Transcription</keyword>
<evidence type="ECO:0000313" key="7">
    <source>
        <dbReference type="Proteomes" id="UP000027725"/>
    </source>
</evidence>
<comment type="similarity">
    <text evidence="1">Belongs to the LysR transcriptional regulatory family.</text>
</comment>
<dbReference type="Pfam" id="PF03466">
    <property type="entry name" value="LysR_substrate"/>
    <property type="match status" value="1"/>
</dbReference>
<name>A0A074TK11_9RHOB</name>
<dbReference type="GO" id="GO:0006351">
    <property type="term" value="P:DNA-templated transcription"/>
    <property type="evidence" value="ECO:0007669"/>
    <property type="project" value="TreeGrafter"/>
</dbReference>
<dbReference type="EMBL" id="JHEH01000005">
    <property type="protein sequence ID" value="KEP70515.1"/>
    <property type="molecule type" value="Genomic_DNA"/>
</dbReference>
<evidence type="ECO:0000256" key="4">
    <source>
        <dbReference type="ARBA" id="ARBA00023163"/>
    </source>
</evidence>
<dbReference type="SUPFAM" id="SSF53850">
    <property type="entry name" value="Periplasmic binding protein-like II"/>
    <property type="match status" value="1"/>
</dbReference>
<evidence type="ECO:0000256" key="2">
    <source>
        <dbReference type="ARBA" id="ARBA00023015"/>
    </source>
</evidence>
<sequence>MRHTYLPTIAELQAFTACARHGTTTRAAFELNLTQSAISRALGTLEARLGVALFHRVRKRLVLSPAGQGFLERAEQALATLDAAAVGAMAFGGTEAVLRIAALPSFTRSWLIARLARFAQIAPQISLDITARLHPVEFERDPFDLAIMRTQHERAGTRLVPLLRESLVAVCAPERLAGNEPLAPEALLGHPLLQQSTRPTLWLDWFRDTGLDARDILRGARFDHFDMILDAAIAGMGIGLVPEIIARASLTEGRLVRACARTFETGGTYSLIIPERTEDTPSVATFQSWLLAELRAD</sequence>
<dbReference type="GO" id="GO:0043565">
    <property type="term" value="F:sequence-specific DNA binding"/>
    <property type="evidence" value="ECO:0007669"/>
    <property type="project" value="TreeGrafter"/>
</dbReference>
<evidence type="ECO:0000256" key="3">
    <source>
        <dbReference type="ARBA" id="ARBA00023125"/>
    </source>
</evidence>
<keyword evidence="7" id="KW-1185">Reference proteome</keyword>
<gene>
    <name evidence="6" type="ORF">DL1_15500</name>
</gene>
<protein>
    <submittedName>
        <fullName evidence="6">LysR family transcriptional regulator</fullName>
    </submittedName>
</protein>
<dbReference type="Gene3D" id="1.10.10.10">
    <property type="entry name" value="Winged helix-like DNA-binding domain superfamily/Winged helix DNA-binding domain"/>
    <property type="match status" value="1"/>
</dbReference>
<dbReference type="FunFam" id="1.10.10.10:FF:000001">
    <property type="entry name" value="LysR family transcriptional regulator"/>
    <property type="match status" value="1"/>
</dbReference>
<keyword evidence="3" id="KW-0238">DNA-binding</keyword>
<dbReference type="InterPro" id="IPR036388">
    <property type="entry name" value="WH-like_DNA-bd_sf"/>
</dbReference>
<dbReference type="PANTHER" id="PTHR30537:SF26">
    <property type="entry name" value="GLYCINE CLEAVAGE SYSTEM TRANSCRIPTIONAL ACTIVATOR"/>
    <property type="match status" value="1"/>
</dbReference>
<keyword evidence="2" id="KW-0805">Transcription regulation</keyword>
<dbReference type="FunFam" id="3.40.190.10:FF:000017">
    <property type="entry name" value="Glycine cleavage system transcriptional activator"/>
    <property type="match status" value="1"/>
</dbReference>
<dbReference type="AlphaFoldDB" id="A0A074TK11"/>
<dbReference type="GO" id="GO:0003700">
    <property type="term" value="F:DNA-binding transcription factor activity"/>
    <property type="evidence" value="ECO:0007669"/>
    <property type="project" value="InterPro"/>
</dbReference>
<dbReference type="Proteomes" id="UP000027725">
    <property type="component" value="Unassembled WGS sequence"/>
</dbReference>
<dbReference type="InterPro" id="IPR005119">
    <property type="entry name" value="LysR_subst-bd"/>
</dbReference>
<evidence type="ECO:0000313" key="6">
    <source>
        <dbReference type="EMBL" id="KEP70515.1"/>
    </source>
</evidence>
<dbReference type="STRING" id="1185766.SAMN05216224_102332"/>
<dbReference type="PROSITE" id="PS50931">
    <property type="entry name" value="HTH_LYSR"/>
    <property type="match status" value="1"/>
</dbReference>
<dbReference type="InterPro" id="IPR000847">
    <property type="entry name" value="LysR_HTH_N"/>
</dbReference>
<dbReference type="eggNOG" id="COG0583">
    <property type="taxonomic scope" value="Bacteria"/>
</dbReference>
<dbReference type="InterPro" id="IPR036390">
    <property type="entry name" value="WH_DNA-bd_sf"/>
</dbReference>
<reference evidence="6 7" key="1">
    <citation type="submission" date="2014-03" db="EMBL/GenBank/DDBJ databases">
        <title>The draft genome sequence of Thioclava dalianensis DLFJ1-1.</title>
        <authorList>
            <person name="Lai Q."/>
            <person name="Shao Z."/>
        </authorList>
    </citation>
    <scope>NUCLEOTIDE SEQUENCE [LARGE SCALE GENOMIC DNA]</scope>
    <source>
        <strain evidence="6 7">DLFJ1-1</strain>
    </source>
</reference>
<evidence type="ECO:0000256" key="1">
    <source>
        <dbReference type="ARBA" id="ARBA00009437"/>
    </source>
</evidence>
<dbReference type="OrthoDB" id="5526340at2"/>
<dbReference type="Gene3D" id="3.40.190.10">
    <property type="entry name" value="Periplasmic binding protein-like II"/>
    <property type="match status" value="2"/>
</dbReference>
<dbReference type="InterPro" id="IPR058163">
    <property type="entry name" value="LysR-type_TF_proteobact-type"/>
</dbReference>
<accession>A0A074TK11</accession>
<dbReference type="Pfam" id="PF00126">
    <property type="entry name" value="HTH_1"/>
    <property type="match status" value="1"/>
</dbReference>
<feature type="domain" description="HTH lysR-type" evidence="5">
    <location>
        <begin position="7"/>
        <end position="64"/>
    </location>
</feature>
<organism evidence="6 7">
    <name type="scientific">Thioclava dalianensis</name>
    <dbReference type="NCBI Taxonomy" id="1185766"/>
    <lineage>
        <taxon>Bacteria</taxon>
        <taxon>Pseudomonadati</taxon>
        <taxon>Pseudomonadota</taxon>
        <taxon>Alphaproteobacteria</taxon>
        <taxon>Rhodobacterales</taxon>
        <taxon>Paracoccaceae</taxon>
        <taxon>Thioclava</taxon>
    </lineage>
</organism>
<dbReference type="SUPFAM" id="SSF46785">
    <property type="entry name" value="Winged helix' DNA-binding domain"/>
    <property type="match status" value="1"/>
</dbReference>
<comment type="caution">
    <text evidence="6">The sequence shown here is derived from an EMBL/GenBank/DDBJ whole genome shotgun (WGS) entry which is preliminary data.</text>
</comment>
<dbReference type="PANTHER" id="PTHR30537">
    <property type="entry name" value="HTH-TYPE TRANSCRIPTIONAL REGULATOR"/>
    <property type="match status" value="1"/>
</dbReference>